<keyword evidence="3" id="KW-0378">Hydrolase</keyword>
<dbReference type="Pfam" id="PF02517">
    <property type="entry name" value="Rce1-like"/>
    <property type="match status" value="1"/>
</dbReference>
<keyword evidence="1" id="KW-1133">Transmembrane helix</keyword>
<evidence type="ECO:0000313" key="3">
    <source>
        <dbReference type="EMBL" id="MBH0231259.1"/>
    </source>
</evidence>
<dbReference type="EMBL" id="JADZSC010000003">
    <property type="protein sequence ID" value="MBH0231259.1"/>
    <property type="molecule type" value="Genomic_DNA"/>
</dbReference>
<keyword evidence="1" id="KW-0812">Transmembrane</keyword>
<dbReference type="Proteomes" id="UP000614490">
    <property type="component" value="Unassembled WGS sequence"/>
</dbReference>
<feature type="transmembrane region" description="Helical" evidence="1">
    <location>
        <begin position="122"/>
        <end position="138"/>
    </location>
</feature>
<feature type="domain" description="CAAX prenyl protease 2/Lysostaphin resistance protein A-like" evidence="2">
    <location>
        <begin position="61"/>
        <end position="157"/>
    </location>
</feature>
<protein>
    <submittedName>
        <fullName evidence="3">CPBP family intramembrane metalloprotease</fullName>
    </submittedName>
</protein>
<evidence type="ECO:0000256" key="1">
    <source>
        <dbReference type="SAM" id="Phobius"/>
    </source>
</evidence>
<dbReference type="GO" id="GO:0080120">
    <property type="term" value="P:CAAX-box protein maturation"/>
    <property type="evidence" value="ECO:0007669"/>
    <property type="project" value="UniProtKB-ARBA"/>
</dbReference>
<name>A0A931HX97_9BACI</name>
<feature type="transmembrane region" description="Helical" evidence="1">
    <location>
        <begin position="21"/>
        <end position="44"/>
    </location>
</feature>
<dbReference type="RefSeq" id="WP_197317896.1">
    <property type="nucleotide sequence ID" value="NZ_JADZSC010000003.1"/>
</dbReference>
<comment type="caution">
    <text evidence="3">The sequence shown here is derived from an EMBL/GenBank/DDBJ whole genome shotgun (WGS) entry which is preliminary data.</text>
</comment>
<evidence type="ECO:0000259" key="2">
    <source>
        <dbReference type="Pfam" id="PF02517"/>
    </source>
</evidence>
<dbReference type="AlphaFoldDB" id="A0A931HX97"/>
<evidence type="ECO:0000313" key="4">
    <source>
        <dbReference type="Proteomes" id="UP000614490"/>
    </source>
</evidence>
<reference evidence="3 4" key="1">
    <citation type="journal article" date="2005" name="Int. J. Syst. Evol. Microbiol.">
        <title>Halobacillus yeomjeoni sp. nov., isolated from a marine solar saltern in Korea.</title>
        <authorList>
            <person name="Yoon J.H."/>
            <person name="Kang S.J."/>
            <person name="Lee C.H."/>
            <person name="Oh H.W."/>
            <person name="Oh T.K."/>
        </authorList>
    </citation>
    <scope>NUCLEOTIDE SEQUENCE [LARGE SCALE GENOMIC DNA]</scope>
    <source>
        <strain evidence="3 4">KCTC 3957</strain>
    </source>
</reference>
<proteinExistence type="predicted"/>
<sequence>MISIRPGQLRKLGDFYKIKMGIISGIFFYVTIVTGVSIFFDLLIDPENVETLLAKWKFTGVSLILILIFINPFLEEMYWRGFIFERIRLKRGKIEAVLYSAFFYTIYHVLTVMLLFQWPVNTLIVLPVFIAGLYWGWLREKSGSLAAVTISHMLADAGIMTVYLLLIQ</sequence>
<keyword evidence="1" id="KW-0472">Membrane</keyword>
<organism evidence="3 4">
    <name type="scientific">Halobacillus yeomjeoni</name>
    <dbReference type="NCBI Taxonomy" id="311194"/>
    <lineage>
        <taxon>Bacteria</taxon>
        <taxon>Bacillati</taxon>
        <taxon>Bacillota</taxon>
        <taxon>Bacilli</taxon>
        <taxon>Bacillales</taxon>
        <taxon>Bacillaceae</taxon>
        <taxon>Halobacillus</taxon>
    </lineage>
</organism>
<accession>A0A931HX97</accession>
<dbReference type="GO" id="GO:0008237">
    <property type="term" value="F:metallopeptidase activity"/>
    <property type="evidence" value="ECO:0007669"/>
    <property type="project" value="UniProtKB-KW"/>
</dbReference>
<dbReference type="GO" id="GO:0004175">
    <property type="term" value="F:endopeptidase activity"/>
    <property type="evidence" value="ECO:0007669"/>
    <property type="project" value="UniProtKB-ARBA"/>
</dbReference>
<keyword evidence="3" id="KW-0645">Protease</keyword>
<gene>
    <name evidence="3" type="ORF">H0267_13610</name>
</gene>
<keyword evidence="3" id="KW-0482">Metalloprotease</keyword>
<feature type="transmembrane region" description="Helical" evidence="1">
    <location>
        <begin position="145"/>
        <end position="166"/>
    </location>
</feature>
<feature type="transmembrane region" description="Helical" evidence="1">
    <location>
        <begin position="56"/>
        <end position="75"/>
    </location>
</feature>
<dbReference type="InterPro" id="IPR003675">
    <property type="entry name" value="Rce1/LyrA-like_dom"/>
</dbReference>
<keyword evidence="4" id="KW-1185">Reference proteome</keyword>
<feature type="transmembrane region" description="Helical" evidence="1">
    <location>
        <begin position="96"/>
        <end position="116"/>
    </location>
</feature>